<comment type="similarity">
    <text evidence="1">Belongs to the PPR family. P subfamily.</text>
</comment>
<gene>
    <name evidence="4" type="ORF">C5167_025820</name>
</gene>
<sequence>MYSQGFCSPSSVFKSHFIRSSQSREKNQTNREMWRSKARSILLRCSIQSSSASIQNKVLQSKTLTTLIESPPFHFSRLLSLSTQNPRFYSNDSNVNHGDEINVFDETPPLISPDSLDPFSVSYENDSQIENPNFVSQSNDTDTTSSESEVELAVDEQIEVVDVGKLESVLQFLQSVSSKDGSIEESLEKMNLDVNEEFGLKLIQTPNVNGHYLISFVKWASQKDKSFMTSRIVDALVKAIGDGLRPIQKKEVYSLWDLIKEIGEKREGVLNTEILNGLIASLCMLGRGKAAKEVFDKYEEFGCEPDGNTYYFTVEALCNRKIFDGAWVVCDKMLNSGKLPDDMKIGKMIVSLCKGYRAKDAHMIYLMAKETNKCVPMWSVNFLINGLCRKSESVKLAREVLQGLSGDSRKLATKCFSFAVRALCQYKDIEGAKELLFEMIKEGPAPGHPVFNSVITALSKAGELEEALKLVEVMESRKLRPNIYTYTVIINGYVKGSQMDEAIKILEQAKKTHRKLTSDPYHILIRGYCQLEETDKALNLLNEMKESGILADENDYKDVIRSLCLNTLDWETAEKLLEEMKENGTSLSGNSQGLIKAVKELQKEESKAPQESIAA</sequence>
<dbReference type="InterPro" id="IPR050667">
    <property type="entry name" value="PPR-containing_protein"/>
</dbReference>
<accession>A0A4Y7JTP3</accession>
<dbReference type="InterPro" id="IPR011990">
    <property type="entry name" value="TPR-like_helical_dom_sf"/>
</dbReference>
<organism evidence="4 5">
    <name type="scientific">Papaver somniferum</name>
    <name type="common">Opium poppy</name>
    <dbReference type="NCBI Taxonomy" id="3469"/>
    <lineage>
        <taxon>Eukaryota</taxon>
        <taxon>Viridiplantae</taxon>
        <taxon>Streptophyta</taxon>
        <taxon>Embryophyta</taxon>
        <taxon>Tracheophyta</taxon>
        <taxon>Spermatophyta</taxon>
        <taxon>Magnoliopsida</taxon>
        <taxon>Ranunculales</taxon>
        <taxon>Papaveraceae</taxon>
        <taxon>Papaveroideae</taxon>
        <taxon>Papaver</taxon>
    </lineage>
</organism>
<proteinExistence type="inferred from homology"/>
<feature type="repeat" description="PPR" evidence="3">
    <location>
        <begin position="447"/>
        <end position="481"/>
    </location>
</feature>
<keyword evidence="5" id="KW-1185">Reference proteome</keyword>
<protein>
    <recommendedName>
        <fullName evidence="6">Pentacotripeptide-repeat region of PRORP domain-containing protein</fullName>
    </recommendedName>
</protein>
<dbReference type="NCBIfam" id="TIGR00756">
    <property type="entry name" value="PPR"/>
    <property type="match status" value="4"/>
</dbReference>
<reference evidence="4 5" key="1">
    <citation type="journal article" date="2018" name="Science">
        <title>The opium poppy genome and morphinan production.</title>
        <authorList>
            <person name="Guo L."/>
            <person name="Winzer T."/>
            <person name="Yang X."/>
            <person name="Li Y."/>
            <person name="Ning Z."/>
            <person name="He Z."/>
            <person name="Teodor R."/>
            <person name="Lu Y."/>
            <person name="Bowser T.A."/>
            <person name="Graham I.A."/>
            <person name="Ye K."/>
        </authorList>
    </citation>
    <scope>NUCLEOTIDE SEQUENCE [LARGE SCALE GENOMIC DNA]</scope>
    <source>
        <strain evidence="5">cv. HN1</strain>
        <tissue evidence="4">Leaves</tissue>
    </source>
</reference>
<dbReference type="Pfam" id="PF13041">
    <property type="entry name" value="PPR_2"/>
    <property type="match status" value="1"/>
</dbReference>
<evidence type="ECO:0000313" key="4">
    <source>
        <dbReference type="EMBL" id="RZC64067.1"/>
    </source>
</evidence>
<feature type="repeat" description="PPR" evidence="3">
    <location>
        <begin position="517"/>
        <end position="551"/>
    </location>
</feature>
<dbReference type="OMA" id="FFKWVLK"/>
<feature type="repeat" description="PPR" evidence="3">
    <location>
        <begin position="482"/>
        <end position="516"/>
    </location>
</feature>
<dbReference type="AlphaFoldDB" id="A0A4Y7JTP3"/>
<dbReference type="PANTHER" id="PTHR47939:SF10">
    <property type="entry name" value="PENTACOTRIPEPTIDE-REPEAT REGION OF PRORP DOMAIN-CONTAINING PROTEIN"/>
    <property type="match status" value="1"/>
</dbReference>
<evidence type="ECO:0000256" key="3">
    <source>
        <dbReference type="PROSITE-ProRule" id="PRU00708"/>
    </source>
</evidence>
<dbReference type="InterPro" id="IPR002885">
    <property type="entry name" value="PPR_rpt"/>
</dbReference>
<evidence type="ECO:0008006" key="6">
    <source>
        <dbReference type="Google" id="ProtNLM"/>
    </source>
</evidence>
<evidence type="ECO:0000256" key="2">
    <source>
        <dbReference type="ARBA" id="ARBA00022737"/>
    </source>
</evidence>
<dbReference type="Pfam" id="PF01535">
    <property type="entry name" value="PPR"/>
    <property type="match status" value="4"/>
</dbReference>
<keyword evidence="2" id="KW-0677">Repeat</keyword>
<dbReference type="STRING" id="3469.A0A4Y7JTP3"/>
<evidence type="ECO:0000313" key="5">
    <source>
        <dbReference type="Proteomes" id="UP000316621"/>
    </source>
</evidence>
<name>A0A4Y7JTP3_PAPSO</name>
<dbReference type="Gene3D" id="1.25.40.10">
    <property type="entry name" value="Tetratricopeptide repeat domain"/>
    <property type="match status" value="2"/>
</dbReference>
<dbReference type="Proteomes" id="UP000316621">
    <property type="component" value="Chromosome 5"/>
</dbReference>
<feature type="repeat" description="PPR" evidence="3">
    <location>
        <begin position="271"/>
        <end position="305"/>
    </location>
</feature>
<dbReference type="EMBL" id="CM010719">
    <property type="protein sequence ID" value="RZC64067.1"/>
    <property type="molecule type" value="Genomic_DNA"/>
</dbReference>
<dbReference type="Gramene" id="RZC64067">
    <property type="protein sequence ID" value="RZC64067"/>
    <property type="gene ID" value="C5167_025820"/>
</dbReference>
<dbReference type="PROSITE" id="PS51375">
    <property type="entry name" value="PPR"/>
    <property type="match status" value="5"/>
</dbReference>
<feature type="repeat" description="PPR" evidence="3">
    <location>
        <begin position="552"/>
        <end position="587"/>
    </location>
</feature>
<evidence type="ECO:0000256" key="1">
    <source>
        <dbReference type="ARBA" id="ARBA00007626"/>
    </source>
</evidence>
<dbReference type="PANTHER" id="PTHR47939">
    <property type="entry name" value="MEMBRANE-ASSOCIATED SALT-INDUCIBLE PROTEIN-LIKE"/>
    <property type="match status" value="1"/>
</dbReference>